<feature type="domain" description="UBP-type" evidence="3">
    <location>
        <begin position="44"/>
        <end position="146"/>
    </location>
</feature>
<dbReference type="AlphaFoldDB" id="A0A7R8CD37"/>
<organism evidence="4 5">
    <name type="scientific">Lepeophtheirus salmonis</name>
    <name type="common">Salmon louse</name>
    <name type="synonym">Caligus salmonis</name>
    <dbReference type="NCBI Taxonomy" id="72036"/>
    <lineage>
        <taxon>Eukaryota</taxon>
        <taxon>Metazoa</taxon>
        <taxon>Ecdysozoa</taxon>
        <taxon>Arthropoda</taxon>
        <taxon>Crustacea</taxon>
        <taxon>Multicrustacea</taxon>
        <taxon>Hexanauplia</taxon>
        <taxon>Copepoda</taxon>
        <taxon>Siphonostomatoida</taxon>
        <taxon>Caligidae</taxon>
        <taxon>Lepeophtheirus</taxon>
    </lineage>
</organism>
<dbReference type="SUPFAM" id="SSF57850">
    <property type="entry name" value="RING/U-box"/>
    <property type="match status" value="1"/>
</dbReference>
<evidence type="ECO:0000259" key="3">
    <source>
        <dbReference type="PROSITE" id="PS50271"/>
    </source>
</evidence>
<evidence type="ECO:0000256" key="1">
    <source>
        <dbReference type="PROSITE-ProRule" id="PRU00502"/>
    </source>
</evidence>
<protein>
    <submittedName>
        <fullName evidence="4">(salmon louse) hypothetical protein</fullName>
    </submittedName>
</protein>
<name>A0A7R8CD37_LEPSM</name>
<dbReference type="Gene3D" id="3.30.40.10">
    <property type="entry name" value="Zinc/RING finger domain, C3HC4 (zinc finger)"/>
    <property type="match status" value="1"/>
</dbReference>
<dbReference type="InterPro" id="IPR013083">
    <property type="entry name" value="Znf_RING/FYVE/PHD"/>
</dbReference>
<proteinExistence type="predicted"/>
<reference evidence="4" key="1">
    <citation type="submission" date="2021-02" db="EMBL/GenBank/DDBJ databases">
        <authorList>
            <person name="Bekaert M."/>
        </authorList>
    </citation>
    <scope>NUCLEOTIDE SEQUENCE</scope>
    <source>
        <strain evidence="4">IoA-00</strain>
    </source>
</reference>
<sequence>MEGELERRTRSQPGSSSGNIKPTTLNDILALQENQGASLVVPLPWCPHLKNIPKSPRLKDTVINTDTPCSDCENVGENWYCLYCEAVYCGRYVQEHALFHGLEKEHPLTLSFSDLSVWCYVCDSYVDNEILYSFKNRVIATNLMKK</sequence>
<evidence type="ECO:0000313" key="4">
    <source>
        <dbReference type="EMBL" id="CAF2775659.1"/>
    </source>
</evidence>
<keyword evidence="1" id="KW-0862">Zinc</keyword>
<dbReference type="PANTHER" id="PTHR47665">
    <property type="entry name" value="HISTONE DEACETYLASE-LIKE PROTEIN"/>
    <property type="match status" value="1"/>
</dbReference>
<dbReference type="Proteomes" id="UP000675881">
    <property type="component" value="Chromosome 1"/>
</dbReference>
<accession>A0A7R8CD37</accession>
<feature type="compositionally biased region" description="Polar residues" evidence="2">
    <location>
        <begin position="11"/>
        <end position="21"/>
    </location>
</feature>
<evidence type="ECO:0000256" key="2">
    <source>
        <dbReference type="SAM" id="MobiDB-lite"/>
    </source>
</evidence>
<keyword evidence="1" id="KW-0479">Metal-binding</keyword>
<evidence type="ECO:0000313" key="5">
    <source>
        <dbReference type="Proteomes" id="UP000675881"/>
    </source>
</evidence>
<feature type="region of interest" description="Disordered" evidence="2">
    <location>
        <begin position="1"/>
        <end position="21"/>
    </location>
</feature>
<keyword evidence="5" id="KW-1185">Reference proteome</keyword>
<dbReference type="GO" id="GO:0008270">
    <property type="term" value="F:zinc ion binding"/>
    <property type="evidence" value="ECO:0007669"/>
    <property type="project" value="UniProtKB-KW"/>
</dbReference>
<dbReference type="OrthoDB" id="424012at2759"/>
<gene>
    <name evidence="4" type="ORF">LSAA_1719</name>
</gene>
<dbReference type="PROSITE" id="PS50271">
    <property type="entry name" value="ZF_UBP"/>
    <property type="match status" value="1"/>
</dbReference>
<dbReference type="PANTHER" id="PTHR47665:SF1">
    <property type="entry name" value="HISTONE DEACETYLASE-LIKE PROTEIN"/>
    <property type="match status" value="1"/>
</dbReference>
<keyword evidence="1" id="KW-0863">Zinc-finger</keyword>
<dbReference type="SMART" id="SM00290">
    <property type="entry name" value="ZnF_UBP"/>
    <property type="match status" value="1"/>
</dbReference>
<dbReference type="InterPro" id="IPR001607">
    <property type="entry name" value="Znf_UBP"/>
</dbReference>
<dbReference type="Pfam" id="PF02148">
    <property type="entry name" value="zf-UBP"/>
    <property type="match status" value="1"/>
</dbReference>
<dbReference type="EMBL" id="HG994580">
    <property type="protein sequence ID" value="CAF2775659.1"/>
    <property type="molecule type" value="Genomic_DNA"/>
</dbReference>